<name>A0ABP6Q5Q5_9ACTN</name>
<accession>A0ABP6Q5Q5</accession>
<evidence type="ECO:0000313" key="1">
    <source>
        <dbReference type="EMBL" id="GAA3201329.1"/>
    </source>
</evidence>
<reference evidence="2" key="1">
    <citation type="journal article" date="2019" name="Int. J. Syst. Evol. Microbiol.">
        <title>The Global Catalogue of Microorganisms (GCM) 10K type strain sequencing project: providing services to taxonomists for standard genome sequencing and annotation.</title>
        <authorList>
            <consortium name="The Broad Institute Genomics Platform"/>
            <consortium name="The Broad Institute Genome Sequencing Center for Infectious Disease"/>
            <person name="Wu L."/>
            <person name="Ma J."/>
        </authorList>
    </citation>
    <scope>NUCLEOTIDE SEQUENCE [LARGE SCALE GENOMIC DNA]</scope>
    <source>
        <strain evidence="2">JCM 9377</strain>
    </source>
</reference>
<dbReference type="Proteomes" id="UP001501237">
    <property type="component" value="Unassembled WGS sequence"/>
</dbReference>
<gene>
    <name evidence="1" type="ORF">GCM10010468_14460</name>
</gene>
<sequence>MVVSMDRPFLLWIEIPPEDLLLPEGAALVRVVKEGLVVVVGEERELKEVPGVLRVSEDRRERPTGR</sequence>
<proteinExistence type="predicted"/>
<keyword evidence="2" id="KW-1185">Reference proteome</keyword>
<comment type="caution">
    <text evidence="1">The sequence shown here is derived from an EMBL/GenBank/DDBJ whole genome shotgun (WGS) entry which is preliminary data.</text>
</comment>
<evidence type="ECO:0000313" key="2">
    <source>
        <dbReference type="Proteomes" id="UP001501237"/>
    </source>
</evidence>
<protein>
    <submittedName>
        <fullName evidence="1">Uncharacterized protein</fullName>
    </submittedName>
</protein>
<organism evidence="1 2">
    <name type="scientific">Actinocorallia longicatena</name>
    <dbReference type="NCBI Taxonomy" id="111803"/>
    <lineage>
        <taxon>Bacteria</taxon>
        <taxon>Bacillati</taxon>
        <taxon>Actinomycetota</taxon>
        <taxon>Actinomycetes</taxon>
        <taxon>Streptosporangiales</taxon>
        <taxon>Thermomonosporaceae</taxon>
        <taxon>Actinocorallia</taxon>
    </lineage>
</organism>
<dbReference type="EMBL" id="BAAAUV010000003">
    <property type="protein sequence ID" value="GAA3201329.1"/>
    <property type="molecule type" value="Genomic_DNA"/>
</dbReference>